<keyword evidence="2" id="KW-1185">Reference proteome</keyword>
<dbReference type="RefSeq" id="WP_169533622.1">
    <property type="nucleotide sequence ID" value="NZ_JABBGH010000004.1"/>
</dbReference>
<reference evidence="1 2" key="1">
    <citation type="submission" date="2020-04" db="EMBL/GenBank/DDBJ databases">
        <title>Hymenobacter polaris sp. nov., isolated from Arctic soil.</title>
        <authorList>
            <person name="Dahal R.H."/>
        </authorList>
    </citation>
    <scope>NUCLEOTIDE SEQUENCE [LARGE SCALE GENOMIC DNA]</scope>
    <source>
        <strain evidence="1 2">RP-2-7</strain>
    </source>
</reference>
<proteinExistence type="predicted"/>
<gene>
    <name evidence="1" type="ORF">HHL22_22170</name>
</gene>
<organism evidence="1 2">
    <name type="scientific">Hymenobacter polaris</name>
    <dbReference type="NCBI Taxonomy" id="2682546"/>
    <lineage>
        <taxon>Bacteria</taxon>
        <taxon>Pseudomonadati</taxon>
        <taxon>Bacteroidota</taxon>
        <taxon>Cytophagia</taxon>
        <taxon>Cytophagales</taxon>
        <taxon>Hymenobacteraceae</taxon>
        <taxon>Hymenobacter</taxon>
    </lineage>
</organism>
<evidence type="ECO:0000313" key="1">
    <source>
        <dbReference type="EMBL" id="NML67916.1"/>
    </source>
</evidence>
<protein>
    <submittedName>
        <fullName evidence="1">Uncharacterized protein</fullName>
    </submittedName>
</protein>
<accession>A0A7Y0AIC3</accession>
<dbReference type="EMBL" id="JABBGH010000004">
    <property type="protein sequence ID" value="NML67916.1"/>
    <property type="molecule type" value="Genomic_DNA"/>
</dbReference>
<comment type="caution">
    <text evidence="1">The sequence shown here is derived from an EMBL/GenBank/DDBJ whole genome shotgun (WGS) entry which is preliminary data.</text>
</comment>
<dbReference type="AlphaFoldDB" id="A0A7Y0AIC3"/>
<sequence>MKYRPRQPETRLCAHCHTPYSSAHKRRLYCGNSCANLASYARRPRSKAPQATPTLGAVPETPTPSVNLAASWQNVAMLTGSHLAAKLVGVLGERLLGLFTPPPAAQPLETLDPAHWLPAALLSAPAPRLELEMPWWDQPQVFLQLTYFGHTLYYQPRHRCLLWRVGPGQVLLLFSPEQLAAVAELTPGDYVPTPLAEPEAHLASQLVGELPVSPAVIEPRGADRSASPLPAWAADCAPLAAPAYAPLQAADYA</sequence>
<name>A0A7Y0AIC3_9BACT</name>
<dbReference type="Proteomes" id="UP000559626">
    <property type="component" value="Unassembled WGS sequence"/>
</dbReference>
<evidence type="ECO:0000313" key="2">
    <source>
        <dbReference type="Proteomes" id="UP000559626"/>
    </source>
</evidence>